<sequence>MPKKHRQNFNKLSSNYVHPSLSSSRPSSSSGTSPSSPRTVNERLNQLRREQTPKTAVDRRNDIAESLAQSAIHPDVRRILNLPETAPPRPNGPTRLANGRRVPGPAAPRSWLETSKHAPDDVRRQASLRPLGRYRPFEPTFPERMPQPGSLVEQTLKTLAANWEYLLEYEQYNLCALPVQLKGMLISYLTMYGPEGGITPHTLKTLFLKENELEGGTGSEELTHLDLSSLMSQGLTVADLTKYMTHSPAPKAEDLAADMGQLAISSDEVADSWEDAAGTETKVLPLPKAVINVRFPNLTHLSLSHPSCASWAHLLSLSKHLSTLNHLSLAFWPTPTLTPNANTASLSNAHGRPVNLSGTPFYAALDADWAEAANILRRIANNTYCLRRLDLTGCDWISALVYGVPDRGEDDDSWEIRQAAPGPDWNGSWRQLTHVSIGQGWIPRNVNAIRALPAGLMGCELLGYLRSDEGRERLKREGFLGAGMETEAHVRRWMEREKEGRRVEVVVRRLRAGAKGKYVNFDHGWTPGLQLSLAGGDE</sequence>
<dbReference type="GeneID" id="54294778"/>
<accession>A0A6A6B7Z7</accession>
<proteinExistence type="predicted"/>
<name>A0A6A6B7Z7_9PEZI</name>
<protein>
    <recommendedName>
        <fullName evidence="4">Tafazzin</fullName>
    </recommendedName>
</protein>
<feature type="region of interest" description="Disordered" evidence="1">
    <location>
        <begin position="75"/>
        <end position="121"/>
    </location>
</feature>
<evidence type="ECO:0000256" key="1">
    <source>
        <dbReference type="SAM" id="MobiDB-lite"/>
    </source>
</evidence>
<dbReference type="Proteomes" id="UP000799438">
    <property type="component" value="Unassembled WGS sequence"/>
</dbReference>
<evidence type="ECO:0000313" key="3">
    <source>
        <dbReference type="Proteomes" id="UP000799438"/>
    </source>
</evidence>
<evidence type="ECO:0000313" key="2">
    <source>
        <dbReference type="EMBL" id="KAF2139057.1"/>
    </source>
</evidence>
<dbReference type="Gene3D" id="3.80.10.10">
    <property type="entry name" value="Ribonuclease Inhibitor"/>
    <property type="match status" value="1"/>
</dbReference>
<dbReference type="InterPro" id="IPR032675">
    <property type="entry name" value="LRR_dom_sf"/>
</dbReference>
<evidence type="ECO:0008006" key="4">
    <source>
        <dbReference type="Google" id="ProtNLM"/>
    </source>
</evidence>
<organism evidence="2 3">
    <name type="scientific">Aplosporella prunicola CBS 121167</name>
    <dbReference type="NCBI Taxonomy" id="1176127"/>
    <lineage>
        <taxon>Eukaryota</taxon>
        <taxon>Fungi</taxon>
        <taxon>Dikarya</taxon>
        <taxon>Ascomycota</taxon>
        <taxon>Pezizomycotina</taxon>
        <taxon>Dothideomycetes</taxon>
        <taxon>Dothideomycetes incertae sedis</taxon>
        <taxon>Botryosphaeriales</taxon>
        <taxon>Aplosporellaceae</taxon>
        <taxon>Aplosporella</taxon>
    </lineage>
</organism>
<feature type="compositionally biased region" description="Low complexity" evidence="1">
    <location>
        <begin position="19"/>
        <end position="37"/>
    </location>
</feature>
<feature type="compositionally biased region" description="Basic and acidic residues" evidence="1">
    <location>
        <begin position="45"/>
        <end position="60"/>
    </location>
</feature>
<dbReference type="SUPFAM" id="SSF52047">
    <property type="entry name" value="RNI-like"/>
    <property type="match status" value="1"/>
</dbReference>
<keyword evidence="3" id="KW-1185">Reference proteome</keyword>
<feature type="region of interest" description="Disordered" evidence="1">
    <location>
        <begin position="1"/>
        <end position="60"/>
    </location>
</feature>
<dbReference type="OrthoDB" id="193467at2759"/>
<dbReference type="AlphaFoldDB" id="A0A6A6B7Z7"/>
<dbReference type="EMBL" id="ML995494">
    <property type="protein sequence ID" value="KAF2139057.1"/>
    <property type="molecule type" value="Genomic_DNA"/>
</dbReference>
<gene>
    <name evidence="2" type="ORF">K452DRAFT_233138</name>
</gene>
<reference evidence="2" key="1">
    <citation type="journal article" date="2020" name="Stud. Mycol.">
        <title>101 Dothideomycetes genomes: a test case for predicting lifestyles and emergence of pathogens.</title>
        <authorList>
            <person name="Haridas S."/>
            <person name="Albert R."/>
            <person name="Binder M."/>
            <person name="Bloem J."/>
            <person name="Labutti K."/>
            <person name="Salamov A."/>
            <person name="Andreopoulos B."/>
            <person name="Baker S."/>
            <person name="Barry K."/>
            <person name="Bills G."/>
            <person name="Bluhm B."/>
            <person name="Cannon C."/>
            <person name="Castanera R."/>
            <person name="Culley D."/>
            <person name="Daum C."/>
            <person name="Ezra D."/>
            <person name="Gonzalez J."/>
            <person name="Henrissat B."/>
            <person name="Kuo A."/>
            <person name="Liang C."/>
            <person name="Lipzen A."/>
            <person name="Lutzoni F."/>
            <person name="Magnuson J."/>
            <person name="Mondo S."/>
            <person name="Nolan M."/>
            <person name="Ohm R."/>
            <person name="Pangilinan J."/>
            <person name="Park H.-J."/>
            <person name="Ramirez L."/>
            <person name="Alfaro M."/>
            <person name="Sun H."/>
            <person name="Tritt A."/>
            <person name="Yoshinaga Y."/>
            <person name="Zwiers L.-H."/>
            <person name="Turgeon B."/>
            <person name="Goodwin S."/>
            <person name="Spatafora J."/>
            <person name="Crous P."/>
            <person name="Grigoriev I."/>
        </authorList>
    </citation>
    <scope>NUCLEOTIDE SEQUENCE</scope>
    <source>
        <strain evidence="2">CBS 121167</strain>
    </source>
</reference>
<dbReference type="RefSeq" id="XP_033394770.1">
    <property type="nucleotide sequence ID" value="XM_033537282.1"/>
</dbReference>